<evidence type="ECO:0008006" key="5">
    <source>
        <dbReference type="Google" id="ProtNLM"/>
    </source>
</evidence>
<feature type="chain" id="PRO_5040405367" description="Transmembrane protein" evidence="2">
    <location>
        <begin position="20"/>
        <end position="166"/>
    </location>
</feature>
<protein>
    <recommendedName>
        <fullName evidence="5">Transmembrane protein</fullName>
    </recommendedName>
</protein>
<organism evidence="3 4">
    <name type="scientific">Sphagnurus paluster</name>
    <dbReference type="NCBI Taxonomy" id="117069"/>
    <lineage>
        <taxon>Eukaryota</taxon>
        <taxon>Fungi</taxon>
        <taxon>Dikarya</taxon>
        <taxon>Basidiomycota</taxon>
        <taxon>Agaricomycotina</taxon>
        <taxon>Agaricomycetes</taxon>
        <taxon>Agaricomycetidae</taxon>
        <taxon>Agaricales</taxon>
        <taxon>Tricholomatineae</taxon>
        <taxon>Lyophyllaceae</taxon>
        <taxon>Sphagnurus</taxon>
    </lineage>
</organism>
<evidence type="ECO:0000313" key="4">
    <source>
        <dbReference type="Proteomes" id="UP000717328"/>
    </source>
</evidence>
<keyword evidence="1" id="KW-0812">Transmembrane</keyword>
<dbReference type="EMBL" id="JABCKI010005872">
    <property type="protein sequence ID" value="KAG5636988.1"/>
    <property type="molecule type" value="Genomic_DNA"/>
</dbReference>
<dbReference type="OrthoDB" id="2953532at2759"/>
<dbReference type="Proteomes" id="UP000717328">
    <property type="component" value="Unassembled WGS sequence"/>
</dbReference>
<keyword evidence="2" id="KW-0732">Signal</keyword>
<evidence type="ECO:0000256" key="2">
    <source>
        <dbReference type="SAM" id="SignalP"/>
    </source>
</evidence>
<keyword evidence="1" id="KW-1133">Transmembrane helix</keyword>
<keyword evidence="1" id="KW-0472">Membrane</keyword>
<evidence type="ECO:0000313" key="3">
    <source>
        <dbReference type="EMBL" id="KAG5636988.1"/>
    </source>
</evidence>
<gene>
    <name evidence="3" type="ORF">H0H81_006194</name>
</gene>
<comment type="caution">
    <text evidence="3">The sequence shown here is derived from an EMBL/GenBank/DDBJ whole genome shotgun (WGS) entry which is preliminary data.</text>
</comment>
<reference evidence="3" key="2">
    <citation type="submission" date="2021-10" db="EMBL/GenBank/DDBJ databases">
        <title>Phylogenomics reveals ancestral predisposition of the termite-cultivated fungus Termitomyces towards a domesticated lifestyle.</title>
        <authorList>
            <person name="Auxier B."/>
            <person name="Grum-Grzhimaylo A."/>
            <person name="Cardenas M.E."/>
            <person name="Lodge J.D."/>
            <person name="Laessoe T."/>
            <person name="Pedersen O."/>
            <person name="Smith M.E."/>
            <person name="Kuyper T.W."/>
            <person name="Franco-Molano E.A."/>
            <person name="Baroni T.J."/>
            <person name="Aanen D.K."/>
        </authorList>
    </citation>
    <scope>NUCLEOTIDE SEQUENCE</scope>
    <source>
        <strain evidence="3">D49</strain>
    </source>
</reference>
<evidence type="ECO:0000256" key="1">
    <source>
        <dbReference type="SAM" id="Phobius"/>
    </source>
</evidence>
<sequence>MYSFISFFLVFALASRALAFNITVGEKTLTTAQILNVPDSVVKTTCATTCNNANQLIQACNDDAACLCRDDTVNALFNCEQCMFTKLVEENLQLDFRVGSAAVLSAYSGQCKAVANITLAANQTSLQLPASWDGPFVAVLPFGAALVVAAFGGIFGISAILLLSNM</sequence>
<feature type="signal peptide" evidence="2">
    <location>
        <begin position="1"/>
        <end position="19"/>
    </location>
</feature>
<dbReference type="AlphaFoldDB" id="A0A9P7K4V8"/>
<keyword evidence="4" id="KW-1185">Reference proteome</keyword>
<accession>A0A9P7K4V8</accession>
<reference evidence="3" key="1">
    <citation type="submission" date="2021-02" db="EMBL/GenBank/DDBJ databases">
        <authorList>
            <person name="Nieuwenhuis M."/>
            <person name="Van De Peppel L.J.J."/>
        </authorList>
    </citation>
    <scope>NUCLEOTIDE SEQUENCE</scope>
    <source>
        <strain evidence="3">D49</strain>
    </source>
</reference>
<name>A0A9P7K4V8_9AGAR</name>
<proteinExistence type="predicted"/>
<feature type="transmembrane region" description="Helical" evidence="1">
    <location>
        <begin position="136"/>
        <end position="163"/>
    </location>
</feature>